<dbReference type="GO" id="GO:0006310">
    <property type="term" value="P:DNA recombination"/>
    <property type="evidence" value="ECO:0007669"/>
    <property type="project" value="TreeGrafter"/>
</dbReference>
<evidence type="ECO:0000256" key="1">
    <source>
        <dbReference type="ARBA" id="ARBA00022722"/>
    </source>
</evidence>
<keyword evidence="12" id="KW-1185">Reference proteome</keyword>
<dbReference type="AlphaFoldDB" id="A0A926EPX8"/>
<dbReference type="Pfam" id="PF21445">
    <property type="entry name" value="ADDB_N"/>
    <property type="match status" value="1"/>
</dbReference>
<dbReference type="GO" id="GO:0003677">
    <property type="term" value="F:DNA binding"/>
    <property type="evidence" value="ECO:0007669"/>
    <property type="project" value="UniProtKB-KW"/>
</dbReference>
<evidence type="ECO:0000256" key="7">
    <source>
        <dbReference type="ARBA" id="ARBA00022840"/>
    </source>
</evidence>
<evidence type="ECO:0000256" key="2">
    <source>
        <dbReference type="ARBA" id="ARBA00022741"/>
    </source>
</evidence>
<dbReference type="Gene3D" id="3.90.320.10">
    <property type="match status" value="1"/>
</dbReference>
<dbReference type="GO" id="GO:0005524">
    <property type="term" value="F:ATP binding"/>
    <property type="evidence" value="ECO:0007669"/>
    <property type="project" value="UniProtKB-KW"/>
</dbReference>
<keyword evidence="2" id="KW-0547">Nucleotide-binding</keyword>
<dbReference type="Gene3D" id="3.40.50.300">
    <property type="entry name" value="P-loop containing nucleotide triphosphate hydrolases"/>
    <property type="match status" value="4"/>
</dbReference>
<evidence type="ECO:0000256" key="9">
    <source>
        <dbReference type="ARBA" id="ARBA00023204"/>
    </source>
</evidence>
<evidence type="ECO:0000256" key="5">
    <source>
        <dbReference type="ARBA" id="ARBA00022806"/>
    </source>
</evidence>
<dbReference type="GO" id="GO:0004386">
    <property type="term" value="F:helicase activity"/>
    <property type="evidence" value="ECO:0007669"/>
    <property type="project" value="UniProtKB-KW"/>
</dbReference>
<keyword evidence="1" id="KW-0540">Nuclease</keyword>
<name>A0A926EPX8_9FIRM</name>
<keyword evidence="9" id="KW-0234">DNA repair</keyword>
<dbReference type="InterPro" id="IPR002014">
    <property type="entry name" value="VHS_dom"/>
</dbReference>
<evidence type="ECO:0000256" key="6">
    <source>
        <dbReference type="ARBA" id="ARBA00022839"/>
    </source>
</evidence>
<feature type="domain" description="VHS" evidence="10">
    <location>
        <begin position="104"/>
        <end position="172"/>
    </location>
</feature>
<keyword evidence="5" id="KW-0347">Helicase</keyword>
<evidence type="ECO:0000256" key="3">
    <source>
        <dbReference type="ARBA" id="ARBA00022763"/>
    </source>
</evidence>
<keyword evidence="4" id="KW-0378">Hydrolase</keyword>
<organism evidence="11 12">
    <name type="scientific">Youxingia wuxianensis</name>
    <dbReference type="NCBI Taxonomy" id="2763678"/>
    <lineage>
        <taxon>Bacteria</taxon>
        <taxon>Bacillati</taxon>
        <taxon>Bacillota</taxon>
        <taxon>Clostridia</taxon>
        <taxon>Eubacteriales</taxon>
        <taxon>Oscillospiraceae</taxon>
        <taxon>Youxingia</taxon>
    </lineage>
</organism>
<evidence type="ECO:0000256" key="8">
    <source>
        <dbReference type="ARBA" id="ARBA00023125"/>
    </source>
</evidence>
<comment type="caution">
    <text evidence="11">The sequence shown here is derived from an EMBL/GenBank/DDBJ whole genome shotgun (WGS) entry which is preliminary data.</text>
</comment>
<evidence type="ECO:0000313" key="12">
    <source>
        <dbReference type="Proteomes" id="UP000623678"/>
    </source>
</evidence>
<keyword evidence="3" id="KW-0227">DNA damage</keyword>
<gene>
    <name evidence="11" type="ORF">H8705_02170</name>
</gene>
<dbReference type="PANTHER" id="PTHR30591">
    <property type="entry name" value="RECBCD ENZYME SUBUNIT RECC"/>
    <property type="match status" value="1"/>
</dbReference>
<dbReference type="RefSeq" id="WP_262394209.1">
    <property type="nucleotide sequence ID" value="NZ_JACRTD010000001.1"/>
</dbReference>
<dbReference type="GO" id="GO:0006281">
    <property type="term" value="P:DNA repair"/>
    <property type="evidence" value="ECO:0007669"/>
    <property type="project" value="UniProtKB-KW"/>
</dbReference>
<dbReference type="PANTHER" id="PTHR30591:SF1">
    <property type="entry name" value="RECBCD ENZYME SUBUNIT RECC"/>
    <property type="match status" value="1"/>
</dbReference>
<keyword evidence="7" id="KW-0067">ATP-binding</keyword>
<dbReference type="InterPro" id="IPR027417">
    <property type="entry name" value="P-loop_NTPase"/>
</dbReference>
<dbReference type="InterPro" id="IPR049035">
    <property type="entry name" value="ADDB_N"/>
</dbReference>
<reference evidence="11" key="1">
    <citation type="submission" date="2020-08" db="EMBL/GenBank/DDBJ databases">
        <title>Genome public.</title>
        <authorList>
            <person name="Liu C."/>
            <person name="Sun Q."/>
        </authorList>
    </citation>
    <scope>NUCLEOTIDE SEQUENCE</scope>
    <source>
        <strain evidence="11">NSJ-64</strain>
    </source>
</reference>
<accession>A0A926EPX8</accession>
<keyword evidence="8" id="KW-0238">DNA-binding</keyword>
<evidence type="ECO:0000256" key="4">
    <source>
        <dbReference type="ARBA" id="ARBA00022801"/>
    </source>
</evidence>
<evidence type="ECO:0000313" key="11">
    <source>
        <dbReference type="EMBL" id="MBC8584389.1"/>
    </source>
</evidence>
<proteinExistence type="predicted"/>
<dbReference type="GO" id="GO:0004527">
    <property type="term" value="F:exonuclease activity"/>
    <property type="evidence" value="ECO:0007669"/>
    <property type="project" value="UniProtKB-KW"/>
</dbReference>
<dbReference type="InterPro" id="IPR038726">
    <property type="entry name" value="PDDEXK_AddAB-type"/>
</dbReference>
<dbReference type="GO" id="GO:0035091">
    <property type="term" value="F:phosphatidylinositol binding"/>
    <property type="evidence" value="ECO:0007669"/>
    <property type="project" value="InterPro"/>
</dbReference>
<dbReference type="InterPro" id="IPR011604">
    <property type="entry name" value="PDDEXK-like_dom_sf"/>
</dbReference>
<dbReference type="EMBL" id="JACRTD010000001">
    <property type="protein sequence ID" value="MBC8584389.1"/>
    <property type="molecule type" value="Genomic_DNA"/>
</dbReference>
<dbReference type="Pfam" id="PF12705">
    <property type="entry name" value="PDDEXK_1"/>
    <property type="match status" value="1"/>
</dbReference>
<dbReference type="PROSITE" id="PS50179">
    <property type="entry name" value="VHS"/>
    <property type="match status" value="1"/>
</dbReference>
<dbReference type="SUPFAM" id="SSF52540">
    <property type="entry name" value="P-loop containing nucleoside triphosphate hydrolases"/>
    <property type="match status" value="1"/>
</dbReference>
<evidence type="ECO:0000259" key="10">
    <source>
        <dbReference type="PROSITE" id="PS50179"/>
    </source>
</evidence>
<dbReference type="GO" id="GO:0043130">
    <property type="term" value="F:ubiquitin binding"/>
    <property type="evidence" value="ECO:0007669"/>
    <property type="project" value="InterPro"/>
</dbReference>
<sequence>MLDLILGAAGTGKTTLLYQRIEAAINSGDKVILIVPEQYSFESEKALYRRLGPQKALSVEVLSFTRLCNRIFREFGGLAGVYMDNTAKYLLMSVALDELSGHLQSYHKNISTAAFIEEMCSMISELKSSGVDCDKLREIAEEQGSAFREKLSDIALIYDTYQAMIQRGYADPDDDLIRAYKLLEEHPFFQGYQVFIDGFMAFMGSEFKLLSRILMQSPKVTAAFTCDGLADKSGHTGMFSAACATANRLVECAKKCGGKVLAPTILTRPKRYHNPAIAHLSIQLPKLSHSMFPQEADGISLLACTDIYDELEYIASQICTLVREEGYRYRDIVLISRSLERYLVPLQTVFSRYEIPFFADLRQDVQIYPLVSGLMSALESIRSNFDTEQVLSLGKKCITGIDPVKMGNLENYVYIWQIKGSSWTQQFTNNPAGMSEKFGEEEQKLLEEINLTRIQLIEPLVALKKKVSRCDGKSFALAVFRYLEEINAVENLQNSAQEMPPSESKAFLETGAQIWDLLMDMLDVFGGALSGVYLPLSKLIDLLRLSLVSCDIGLLPQTLDQVIVGTADRIRPNEPKAVFVLGLNEGEFPRWSSASGLLSSVEREELRKQGVELLNTPEQTALYEKYYVYFALSAPSNKLFLTYPQQDTAGVSLAKSSVIDQVKECLPIEQTFSSQIPMLEKAQNKKTAFDIMTRHFGEDSVQEKALKYYFYHQERERFLHLSSSNAGKRFVLEDKSVIKDLFGQTMRLSPSKVERFYNCPFSYFCQVGLRLNKRKKVEFNPLQSGSLVHLVLQKIVSKYGGKGLAEVTSNQLRAEITELIDHYLRERIKDYDTMSSRFKYLFHRLVNTLLRLLSQLSREFAQSSFEPAAFELPIGLGEEIKPMILETAQGNRVIVEGIVDRMDVMEKGGKKFIRVVDYKSGSKLFKLSDIFYGLNMQMLIYLFSIWENGENNLPAGVLYMPAKDNIISAGRDASDEEIINEQTKRLRMNGLILDDMDVLSGMEKNIAGIFIPAKLKKDGTLDAHSSIASLHEMTKIKKLVETLLTGIGEELYQGHIQDIPCDGPGYSPCQWCDYKSVCTHEETDPVRELHELDKKEILQWEEAGERHHG</sequence>
<protein>
    <submittedName>
        <fullName evidence="11">PD-(D/E)XK nuclease family protein</fullName>
    </submittedName>
</protein>
<keyword evidence="6" id="KW-0269">Exonuclease</keyword>
<dbReference type="Proteomes" id="UP000623678">
    <property type="component" value="Unassembled WGS sequence"/>
</dbReference>